<dbReference type="GO" id="GO:0005375">
    <property type="term" value="F:copper ion transmembrane transporter activity"/>
    <property type="evidence" value="ECO:0007669"/>
    <property type="project" value="UniProtKB-UniRule"/>
</dbReference>
<keyword evidence="4" id="KW-0813">Transport</keyword>
<comment type="similarity">
    <text evidence="4">Belongs to the copper transporter (Ctr) (TC 1.A.56) family. SLC31A subfamily.</text>
</comment>
<keyword evidence="6" id="KW-1185">Reference proteome</keyword>
<keyword evidence="3 4" id="KW-0472">Membrane</keyword>
<name>A0A1B7N7Q1_9AGAM</name>
<dbReference type="Pfam" id="PF04145">
    <property type="entry name" value="Ctr"/>
    <property type="match status" value="1"/>
</dbReference>
<keyword evidence="2 4" id="KW-1133">Transmembrane helix</keyword>
<evidence type="ECO:0000313" key="5">
    <source>
        <dbReference type="EMBL" id="OAX40887.1"/>
    </source>
</evidence>
<protein>
    <recommendedName>
        <fullName evidence="4">Copper transport protein</fullName>
    </recommendedName>
</protein>
<organism evidence="5 6">
    <name type="scientific">Rhizopogon vinicolor AM-OR11-026</name>
    <dbReference type="NCBI Taxonomy" id="1314800"/>
    <lineage>
        <taxon>Eukaryota</taxon>
        <taxon>Fungi</taxon>
        <taxon>Dikarya</taxon>
        <taxon>Basidiomycota</taxon>
        <taxon>Agaricomycotina</taxon>
        <taxon>Agaricomycetes</taxon>
        <taxon>Agaricomycetidae</taxon>
        <taxon>Boletales</taxon>
        <taxon>Suillineae</taxon>
        <taxon>Rhizopogonaceae</taxon>
        <taxon>Rhizopogon</taxon>
    </lineage>
</organism>
<keyword evidence="4" id="KW-0186">Copper</keyword>
<dbReference type="InterPro" id="IPR007274">
    <property type="entry name" value="Cop_transporter"/>
</dbReference>
<evidence type="ECO:0000256" key="4">
    <source>
        <dbReference type="RuleBase" id="RU367022"/>
    </source>
</evidence>
<evidence type="ECO:0000256" key="1">
    <source>
        <dbReference type="ARBA" id="ARBA00022692"/>
    </source>
</evidence>
<sequence>MNMDSGWVDYLHSSFFGEHILFSSLRLNTFWEFFLGILLTSAICLIERLLSFAISKHWRPRYIGRSRLAKALWRTTLYGVATTLRLIYMLISMTYQLGLILAIVVALSVGQFFFEYFDATPAKPTIYDRIRDPLLNSESEDDLYALPMRSKSTRTRSKTKLKPEAILIHPGDSNLARADAAAQELGIASDTERVKLNRYSGDQDAWEYGKGRDVARQLLGGTAQHNQSPQGISNDT</sequence>
<proteinExistence type="inferred from homology"/>
<evidence type="ECO:0000256" key="2">
    <source>
        <dbReference type="ARBA" id="ARBA00022989"/>
    </source>
</evidence>
<keyword evidence="4" id="KW-0406">Ion transport</keyword>
<reference evidence="5 6" key="1">
    <citation type="submission" date="2016-06" db="EMBL/GenBank/DDBJ databases">
        <title>Comparative genomics of the ectomycorrhizal sister species Rhizopogon vinicolor and Rhizopogon vesiculosus (Basidiomycota: Boletales) reveals a divergence of the mating type B locus.</title>
        <authorList>
            <consortium name="DOE Joint Genome Institute"/>
            <person name="Mujic A.B."/>
            <person name="Kuo A."/>
            <person name="Tritt A."/>
            <person name="Lipzen A."/>
            <person name="Chen C."/>
            <person name="Johnson J."/>
            <person name="Sharma A."/>
            <person name="Barry K."/>
            <person name="Grigoriev I.V."/>
            <person name="Spatafora J.W."/>
        </authorList>
    </citation>
    <scope>NUCLEOTIDE SEQUENCE [LARGE SCALE GENOMIC DNA]</scope>
    <source>
        <strain evidence="5 6">AM-OR11-026</strain>
    </source>
</reference>
<dbReference type="AlphaFoldDB" id="A0A1B7N7Q1"/>
<dbReference type="Proteomes" id="UP000092154">
    <property type="component" value="Unassembled WGS sequence"/>
</dbReference>
<keyword evidence="4" id="KW-0187">Copper transport</keyword>
<keyword evidence="1 4" id="KW-0812">Transmembrane</keyword>
<feature type="transmembrane region" description="Helical" evidence="4">
    <location>
        <begin position="30"/>
        <end position="50"/>
    </location>
</feature>
<evidence type="ECO:0000256" key="3">
    <source>
        <dbReference type="ARBA" id="ARBA00023136"/>
    </source>
</evidence>
<gene>
    <name evidence="5" type="ORF">K503DRAFT_713721</name>
</gene>
<dbReference type="EMBL" id="KV448197">
    <property type="protein sequence ID" value="OAX40887.1"/>
    <property type="molecule type" value="Genomic_DNA"/>
</dbReference>
<evidence type="ECO:0000313" key="6">
    <source>
        <dbReference type="Proteomes" id="UP000092154"/>
    </source>
</evidence>
<comment type="subcellular location">
    <subcellularLocation>
        <location evidence="4">Membrane</location>
        <topology evidence="4">Multi-pass membrane protein</topology>
    </subcellularLocation>
</comment>
<dbReference type="InParanoid" id="A0A1B7N7Q1"/>
<accession>A0A1B7N7Q1</accession>
<dbReference type="OrthoDB" id="73901at2759"/>
<dbReference type="GO" id="GO:0016020">
    <property type="term" value="C:membrane"/>
    <property type="evidence" value="ECO:0007669"/>
    <property type="project" value="UniProtKB-SubCell"/>
</dbReference>